<keyword evidence="2" id="KW-1185">Reference proteome</keyword>
<dbReference type="OrthoDB" id="411716at2759"/>
<comment type="caution">
    <text evidence="1">The sequence shown here is derived from an EMBL/GenBank/DDBJ whole genome shotgun (WGS) entry which is preliminary data.</text>
</comment>
<name>A0A9X0D7Y5_9CNID</name>
<dbReference type="AlphaFoldDB" id="A0A9X0D7Y5"/>
<gene>
    <name evidence="1" type="ORF">OS493_022797</name>
</gene>
<reference evidence="1" key="1">
    <citation type="submission" date="2023-01" db="EMBL/GenBank/DDBJ databases">
        <title>Genome assembly of the deep-sea coral Lophelia pertusa.</title>
        <authorList>
            <person name="Herrera S."/>
            <person name="Cordes E."/>
        </authorList>
    </citation>
    <scope>NUCLEOTIDE SEQUENCE</scope>
    <source>
        <strain evidence="1">USNM1676648</strain>
        <tissue evidence="1">Polyp</tissue>
    </source>
</reference>
<dbReference type="Proteomes" id="UP001163046">
    <property type="component" value="Unassembled WGS sequence"/>
</dbReference>
<evidence type="ECO:0000313" key="2">
    <source>
        <dbReference type="Proteomes" id="UP001163046"/>
    </source>
</evidence>
<sequence length="132" mass="15283">MEVYKAQYAERNPARGELVTCNNVFVGECPYNGEIGNTILYLHDIRKKGREYDYVFVADEVYSFSTTERIIKLASPIYSADCPAPVAVSATRMYLQTRKKWLDLPQNLVDNDKWWYNAYGLGGQLYEHEILQ</sequence>
<proteinExistence type="predicted"/>
<evidence type="ECO:0000313" key="1">
    <source>
        <dbReference type="EMBL" id="KAJ7390717.1"/>
    </source>
</evidence>
<organism evidence="1 2">
    <name type="scientific">Desmophyllum pertusum</name>
    <dbReference type="NCBI Taxonomy" id="174260"/>
    <lineage>
        <taxon>Eukaryota</taxon>
        <taxon>Metazoa</taxon>
        <taxon>Cnidaria</taxon>
        <taxon>Anthozoa</taxon>
        <taxon>Hexacorallia</taxon>
        <taxon>Scleractinia</taxon>
        <taxon>Caryophylliina</taxon>
        <taxon>Caryophylliidae</taxon>
        <taxon>Desmophyllum</taxon>
    </lineage>
</organism>
<protein>
    <submittedName>
        <fullName evidence="1">Uncharacterized protein</fullName>
    </submittedName>
</protein>
<accession>A0A9X0D7Y5</accession>
<dbReference type="EMBL" id="MU825412">
    <property type="protein sequence ID" value="KAJ7390717.1"/>
    <property type="molecule type" value="Genomic_DNA"/>
</dbReference>